<keyword evidence="2" id="KW-1185">Reference proteome</keyword>
<gene>
    <name evidence="1" type="ORF">RM552_03095</name>
</gene>
<evidence type="ECO:0000313" key="1">
    <source>
        <dbReference type="EMBL" id="MDT0593831.1"/>
    </source>
</evidence>
<protein>
    <recommendedName>
        <fullName evidence="3">CheW-like domain-containing protein</fullName>
    </recommendedName>
</protein>
<name>A0ABU2ZNI8_9ALTE</name>
<evidence type="ECO:0008006" key="3">
    <source>
        <dbReference type="Google" id="ProtNLM"/>
    </source>
</evidence>
<dbReference type="Proteomes" id="UP001253545">
    <property type="component" value="Unassembled WGS sequence"/>
</dbReference>
<accession>A0ABU2ZNI8</accession>
<comment type="caution">
    <text evidence="1">The sequence shown here is derived from an EMBL/GenBank/DDBJ whole genome shotgun (WGS) entry which is preliminary data.</text>
</comment>
<dbReference type="EMBL" id="JAVRHX010000001">
    <property type="protein sequence ID" value="MDT0593831.1"/>
    <property type="molecule type" value="Genomic_DNA"/>
</dbReference>
<evidence type="ECO:0000313" key="2">
    <source>
        <dbReference type="Proteomes" id="UP001253545"/>
    </source>
</evidence>
<reference evidence="1 2" key="1">
    <citation type="submission" date="2023-09" db="EMBL/GenBank/DDBJ databases">
        <authorList>
            <person name="Rey-Velasco X."/>
        </authorList>
    </citation>
    <scope>NUCLEOTIDE SEQUENCE [LARGE SCALE GENOMIC DNA]</scope>
    <source>
        <strain evidence="1 2">P117</strain>
    </source>
</reference>
<sequence length="225" mass="25265">MNDQNYKHAENALLNFFADSTLPSGTNDQLILRANDSLSDLFENACKLDCMQQEGKENSAIADSIRSGSLRDPNLKLCDTLPTEFQSLSCIIAGFKVSVPLLELGRIIRPKSALKMAKRNLDSSSIFKGVLIDGEEKFQCLNETFWFGGKPIQKVNELALDKYYLQLGKSQFVLECNELGSTKMLHKTALKWHDNVHHKTWLVGVVTETMEVLLDSAKLVEKLLK</sequence>
<dbReference type="RefSeq" id="WP_311367326.1">
    <property type="nucleotide sequence ID" value="NZ_JAVRHX010000001.1"/>
</dbReference>
<organism evidence="1 2">
    <name type="scientific">Glaciecola petra</name>
    <dbReference type="NCBI Taxonomy" id="3075602"/>
    <lineage>
        <taxon>Bacteria</taxon>
        <taxon>Pseudomonadati</taxon>
        <taxon>Pseudomonadota</taxon>
        <taxon>Gammaproteobacteria</taxon>
        <taxon>Alteromonadales</taxon>
        <taxon>Alteromonadaceae</taxon>
        <taxon>Glaciecola</taxon>
    </lineage>
</organism>
<proteinExistence type="predicted"/>